<reference evidence="2 3" key="1">
    <citation type="submission" date="2013-04" db="EMBL/GenBank/DDBJ databases">
        <title>Complete Genome Sequence of Cronobacter sakazakii Bacteriophage CR8.</title>
        <authorList>
            <person name="Kim Y."/>
            <person name="Shin H."/>
            <person name="Ryu S."/>
        </authorList>
    </citation>
    <scope>NUCLEOTIDE SEQUENCE [LARGE SCALE GENOMIC DNA]</scope>
</reference>
<feature type="region of interest" description="Disordered" evidence="1">
    <location>
        <begin position="172"/>
        <end position="230"/>
    </location>
</feature>
<evidence type="ECO:0000313" key="2">
    <source>
        <dbReference type="EMBL" id="AIA64572.1"/>
    </source>
</evidence>
<evidence type="ECO:0000256" key="1">
    <source>
        <dbReference type="SAM" id="MobiDB-lite"/>
    </source>
</evidence>
<evidence type="ECO:0000313" key="3">
    <source>
        <dbReference type="Proteomes" id="UP000026984"/>
    </source>
</evidence>
<dbReference type="KEGG" id="vg:19686793"/>
<proteinExistence type="predicted"/>
<sequence length="230" mass="24584">MIKKFVAWIKALFAPAKIEDAKVDEYIAKQSQAQTVSQVRFTKAETRPLDEPLEKNQVLVSVNVPENTKRVVTVETRQTVREAPVEKTPPKPLNEQLKGVELPAYAKGKTLPPKAKRQFIKQAKMSGSPAPGRRLDDTPHSTGGHVVSHGIDPVNAALYGYAAGAILSDDTPAAQPAPVEECRSSAATSTYSSSYSSSDDSYSSSSYGSSSSSSYDSSSYDSGSSSSSCD</sequence>
<dbReference type="RefSeq" id="YP_009042279.1">
    <property type="nucleotide sequence ID" value="NC_024354.1"/>
</dbReference>
<dbReference type="Proteomes" id="UP000026984">
    <property type="component" value="Segment"/>
</dbReference>
<dbReference type="GeneID" id="19686793"/>
<keyword evidence="3" id="KW-1185">Reference proteome</keyword>
<organism evidence="2 3">
    <name type="scientific">Cronobacter phage CR8</name>
    <dbReference type="NCBI Taxonomy" id="1327934"/>
    <lineage>
        <taxon>Viruses</taxon>
        <taxon>Duplodnaviria</taxon>
        <taxon>Heunggongvirae</taxon>
        <taxon>Uroviricota</taxon>
        <taxon>Caudoviricetes</taxon>
        <taxon>Vequintavirinae</taxon>
        <taxon>Certrevirus</taxon>
        <taxon>Certrevirus CR8</taxon>
    </lineage>
</organism>
<name>A0A060ALS9_9CAUD</name>
<feature type="region of interest" description="Disordered" evidence="1">
    <location>
        <begin position="122"/>
        <end position="148"/>
    </location>
</feature>
<gene>
    <name evidence="2" type="ORF">CR8_042</name>
</gene>
<accession>A0A060ALS9</accession>
<feature type="compositionally biased region" description="Low complexity" evidence="1">
    <location>
        <begin position="184"/>
        <end position="230"/>
    </location>
</feature>
<dbReference type="EMBL" id="KC954774">
    <property type="protein sequence ID" value="AIA64572.1"/>
    <property type="molecule type" value="Genomic_DNA"/>
</dbReference>
<protein>
    <submittedName>
        <fullName evidence="2">Uncharacterized protein</fullName>
    </submittedName>
</protein>